<keyword evidence="3" id="KW-1185">Reference proteome</keyword>
<keyword evidence="1" id="KW-0812">Transmembrane</keyword>
<dbReference type="KEGG" id="vg:15041914"/>
<dbReference type="Proteomes" id="UP000011865">
    <property type="component" value="Segment"/>
</dbReference>
<sequence>MTAYDIVLVTLYMVVAVTFVTNNIQLYKESARLKEMGQTPLTGRNLSVVIVAFVAEMLTVAGIMWCFQALDTPVNSWTVSCMFIVGYLLRNVGSYSSAWLLWTVFVRIDKGKMKHEVEKEVSGRKAL</sequence>
<evidence type="ECO:0000313" key="2">
    <source>
        <dbReference type="EMBL" id="AFQ96465.1"/>
    </source>
</evidence>
<feature type="transmembrane region" description="Helical" evidence="1">
    <location>
        <begin position="6"/>
        <end position="27"/>
    </location>
</feature>
<protein>
    <submittedName>
        <fullName evidence="2">Putative membrane protein</fullName>
    </submittedName>
</protein>
<dbReference type="InterPro" id="IPR055843">
    <property type="entry name" value="DUF7420"/>
</dbReference>
<accession>M4HQ22</accession>
<dbReference type="RefSeq" id="YP_007677055.1">
    <property type="nucleotide sequence ID" value="NC_020873.1"/>
</dbReference>
<gene>
    <name evidence="2" type="primary">orf157</name>
</gene>
<keyword evidence="1" id="KW-1133">Transmembrane helix</keyword>
<feature type="transmembrane region" description="Helical" evidence="1">
    <location>
        <begin position="48"/>
        <end position="70"/>
    </location>
</feature>
<keyword evidence="1" id="KW-0472">Membrane</keyword>
<dbReference type="GeneID" id="15041914"/>
<evidence type="ECO:0000256" key="1">
    <source>
        <dbReference type="SAM" id="Phobius"/>
    </source>
</evidence>
<feature type="transmembrane region" description="Helical" evidence="1">
    <location>
        <begin position="82"/>
        <end position="105"/>
    </location>
</feature>
<name>M4HQ22_9CAUD</name>
<reference evidence="2 3" key="1">
    <citation type="journal article" date="2013" name="Virol. J.">
        <title>Genome sequence and analysis of a broad-host range lytic bacteriophage that infects the Bacillus cereus group.</title>
        <authorList>
            <person name="El-Arabi T.F."/>
            <person name="Griffiths M.W."/>
            <person name="She Y.M."/>
            <person name="Villegas A."/>
            <person name="Lingohr E.J."/>
            <person name="Kropinski A.M."/>
        </authorList>
    </citation>
    <scope>NUCLEOTIDE SEQUENCE [LARGE SCALE GENOMIC DNA]</scope>
</reference>
<dbReference type="EMBL" id="JX094431">
    <property type="protein sequence ID" value="AFQ96465.1"/>
    <property type="molecule type" value="Genomic_DNA"/>
</dbReference>
<dbReference type="OrthoDB" id="15384at10239"/>
<organism evidence="2 3">
    <name type="scientific">Bacillus phage vB_BceM_Bc431v3</name>
    <dbReference type="NCBI Taxonomy" id="1195072"/>
    <lineage>
        <taxon>Viruses</taxon>
        <taxon>Duplodnaviria</taxon>
        <taxon>Heunggongvirae</taxon>
        <taxon>Uroviricota</taxon>
        <taxon>Caudoviricetes</taxon>
        <taxon>Herelleviridae</taxon>
        <taxon>Bastillevirinae</taxon>
        <taxon>Caeruleovirus</taxon>
        <taxon>Caeruleovirus Bc431</taxon>
    </lineage>
</organism>
<proteinExistence type="predicted"/>
<evidence type="ECO:0000313" key="3">
    <source>
        <dbReference type="Proteomes" id="UP000011865"/>
    </source>
</evidence>
<dbReference type="Pfam" id="PF24195">
    <property type="entry name" value="DUF7420"/>
    <property type="match status" value="1"/>
</dbReference>